<accession>A0AAD5Y5U0</accession>
<organism evidence="2 3">
    <name type="scientific">Boothiomyces macroporosus</name>
    <dbReference type="NCBI Taxonomy" id="261099"/>
    <lineage>
        <taxon>Eukaryota</taxon>
        <taxon>Fungi</taxon>
        <taxon>Fungi incertae sedis</taxon>
        <taxon>Chytridiomycota</taxon>
        <taxon>Chytridiomycota incertae sedis</taxon>
        <taxon>Chytridiomycetes</taxon>
        <taxon>Rhizophydiales</taxon>
        <taxon>Terramycetaceae</taxon>
        <taxon>Boothiomyces</taxon>
    </lineage>
</organism>
<evidence type="ECO:0000313" key="3">
    <source>
        <dbReference type="Proteomes" id="UP001210925"/>
    </source>
</evidence>
<sequence>MDSQHHWMAHHQTRSIFNLILPGTHNSGAYTIDPQSFAPFTHTWWLGCLGKRFVITQTRSIYQQLLDGIRSLDLRISLHKNTPWVSHTAKLLPLETVLQDVCRFVTHYPTEIIVIRLKGDWGYEPASWDSTVSLFQELCSELLIPVSERGLSIGEMVAKHYKVLLFSDELYNCGLQNCWPSNTWLAERWHDTASLSILKAKLFNDLTTENTTGKFIMTGPILTPTTSFIKHVYMRMLCSCVVVATDDGPVEWSELRDMAKDANSVALGYIRNFKQQISVKNFNILQMDFPSDELISEIISLNTTTT</sequence>
<dbReference type="SMART" id="SM00148">
    <property type="entry name" value="PLCXc"/>
    <property type="match status" value="1"/>
</dbReference>
<evidence type="ECO:0000259" key="1">
    <source>
        <dbReference type="SMART" id="SM00148"/>
    </source>
</evidence>
<dbReference type="Proteomes" id="UP001210925">
    <property type="component" value="Unassembled WGS sequence"/>
</dbReference>
<dbReference type="EMBL" id="JADGKB010000011">
    <property type="protein sequence ID" value="KAJ3260431.1"/>
    <property type="molecule type" value="Genomic_DNA"/>
</dbReference>
<dbReference type="AlphaFoldDB" id="A0AAD5Y5U0"/>
<feature type="domain" description="Phosphatidylinositol-specific phospholipase C X" evidence="1">
    <location>
        <begin position="10"/>
        <end position="168"/>
    </location>
</feature>
<dbReference type="GO" id="GO:0006629">
    <property type="term" value="P:lipid metabolic process"/>
    <property type="evidence" value="ECO:0007669"/>
    <property type="project" value="InterPro"/>
</dbReference>
<dbReference type="InterPro" id="IPR051057">
    <property type="entry name" value="PI-PLC_domain"/>
</dbReference>
<dbReference type="GO" id="GO:0008081">
    <property type="term" value="F:phosphoric diester hydrolase activity"/>
    <property type="evidence" value="ECO:0007669"/>
    <property type="project" value="InterPro"/>
</dbReference>
<dbReference type="InterPro" id="IPR017946">
    <property type="entry name" value="PLC-like_Pdiesterase_TIM-brl"/>
</dbReference>
<keyword evidence="3" id="KW-1185">Reference proteome</keyword>
<gene>
    <name evidence="2" type="ORF">HK103_000573</name>
</gene>
<dbReference type="PANTHER" id="PTHR13593">
    <property type="match status" value="1"/>
</dbReference>
<protein>
    <recommendedName>
        <fullName evidence="1">Phosphatidylinositol-specific phospholipase C X domain-containing protein</fullName>
    </recommendedName>
</protein>
<dbReference type="InterPro" id="IPR000909">
    <property type="entry name" value="PLipase_C_PInositol-sp_X_dom"/>
</dbReference>
<dbReference type="PANTHER" id="PTHR13593:SF113">
    <property type="entry name" value="SI:DKEY-266F7.9"/>
    <property type="match status" value="1"/>
</dbReference>
<comment type="caution">
    <text evidence="2">The sequence shown here is derived from an EMBL/GenBank/DDBJ whole genome shotgun (WGS) entry which is preliminary data.</text>
</comment>
<dbReference type="Gene3D" id="3.20.20.190">
    <property type="entry name" value="Phosphatidylinositol (PI) phosphodiesterase"/>
    <property type="match status" value="1"/>
</dbReference>
<proteinExistence type="predicted"/>
<evidence type="ECO:0000313" key="2">
    <source>
        <dbReference type="EMBL" id="KAJ3260431.1"/>
    </source>
</evidence>
<name>A0AAD5Y5U0_9FUNG</name>
<reference evidence="2" key="1">
    <citation type="submission" date="2020-05" db="EMBL/GenBank/DDBJ databases">
        <title>Phylogenomic resolution of chytrid fungi.</title>
        <authorList>
            <person name="Stajich J.E."/>
            <person name="Amses K."/>
            <person name="Simmons R."/>
            <person name="Seto K."/>
            <person name="Myers J."/>
            <person name="Bonds A."/>
            <person name="Quandt C.A."/>
            <person name="Barry K."/>
            <person name="Liu P."/>
            <person name="Grigoriev I."/>
            <person name="Longcore J.E."/>
            <person name="James T.Y."/>
        </authorList>
    </citation>
    <scope>NUCLEOTIDE SEQUENCE</scope>
    <source>
        <strain evidence="2">PLAUS21</strain>
    </source>
</reference>
<dbReference type="SUPFAM" id="SSF51695">
    <property type="entry name" value="PLC-like phosphodiesterases"/>
    <property type="match status" value="1"/>
</dbReference>